<protein>
    <submittedName>
        <fullName evidence="3">Uncharacterized protein</fullName>
    </submittedName>
</protein>
<feature type="transmembrane region" description="Helical" evidence="2">
    <location>
        <begin position="113"/>
        <end position="134"/>
    </location>
</feature>
<dbReference type="Proteomes" id="UP000315010">
    <property type="component" value="Unassembled WGS sequence"/>
</dbReference>
<sequence>MRTFLVTVLVAAFAFASMWMMLIGKDQIEHSPTGTTWEMHTVHGWPFPFMRWQTYGHLRPSDFSARLPVGQGILQYQSKVAFTCDLVFAATTVVGFATFTVRHRSRLPRRFSLRALFVLTTMIAILGVWAVAFLQTRFTPVNDWYEDDILSYLFRSSNSPLDYWVGTVYVIGLPFGMLGVFDLVAGLQHSLLKLKALNQRRNHPMQPSGEVGRIEVDDLSSPPADR</sequence>
<name>A0A5C5YLS8_9BACT</name>
<feature type="region of interest" description="Disordered" evidence="1">
    <location>
        <begin position="203"/>
        <end position="226"/>
    </location>
</feature>
<keyword evidence="2" id="KW-0472">Membrane</keyword>
<organism evidence="3 4">
    <name type="scientific">Novipirellula herctigrandis</name>
    <dbReference type="NCBI Taxonomy" id="2527986"/>
    <lineage>
        <taxon>Bacteria</taxon>
        <taxon>Pseudomonadati</taxon>
        <taxon>Planctomycetota</taxon>
        <taxon>Planctomycetia</taxon>
        <taxon>Pirellulales</taxon>
        <taxon>Pirellulaceae</taxon>
        <taxon>Novipirellula</taxon>
    </lineage>
</organism>
<evidence type="ECO:0000313" key="3">
    <source>
        <dbReference type="EMBL" id="TWT75790.1"/>
    </source>
</evidence>
<evidence type="ECO:0000256" key="1">
    <source>
        <dbReference type="SAM" id="MobiDB-lite"/>
    </source>
</evidence>
<comment type="caution">
    <text evidence="3">The sequence shown here is derived from an EMBL/GenBank/DDBJ whole genome shotgun (WGS) entry which is preliminary data.</text>
</comment>
<dbReference type="AlphaFoldDB" id="A0A5C5YLS8"/>
<evidence type="ECO:0000256" key="2">
    <source>
        <dbReference type="SAM" id="Phobius"/>
    </source>
</evidence>
<feature type="transmembrane region" description="Helical" evidence="2">
    <location>
        <begin position="80"/>
        <end position="101"/>
    </location>
</feature>
<feature type="transmembrane region" description="Helical" evidence="2">
    <location>
        <begin position="163"/>
        <end position="185"/>
    </location>
</feature>
<evidence type="ECO:0000313" key="4">
    <source>
        <dbReference type="Proteomes" id="UP000315010"/>
    </source>
</evidence>
<keyword evidence="4" id="KW-1185">Reference proteome</keyword>
<keyword evidence="2" id="KW-0812">Transmembrane</keyword>
<dbReference type="EMBL" id="SJPJ01000003">
    <property type="protein sequence ID" value="TWT75790.1"/>
    <property type="molecule type" value="Genomic_DNA"/>
</dbReference>
<gene>
    <name evidence="3" type="ORF">CA13_73630</name>
</gene>
<keyword evidence="2" id="KW-1133">Transmembrane helix</keyword>
<proteinExistence type="predicted"/>
<accession>A0A5C5YLS8</accession>
<reference evidence="3 4" key="1">
    <citation type="submission" date="2019-02" db="EMBL/GenBank/DDBJ databases">
        <title>Deep-cultivation of Planctomycetes and their phenomic and genomic characterization uncovers novel biology.</title>
        <authorList>
            <person name="Wiegand S."/>
            <person name="Jogler M."/>
            <person name="Boedeker C."/>
            <person name="Pinto D."/>
            <person name="Vollmers J."/>
            <person name="Rivas-Marin E."/>
            <person name="Kohn T."/>
            <person name="Peeters S.H."/>
            <person name="Heuer A."/>
            <person name="Rast P."/>
            <person name="Oberbeckmann S."/>
            <person name="Bunk B."/>
            <person name="Jeske O."/>
            <person name="Meyerdierks A."/>
            <person name="Storesund J.E."/>
            <person name="Kallscheuer N."/>
            <person name="Luecker S."/>
            <person name="Lage O.M."/>
            <person name="Pohl T."/>
            <person name="Merkel B.J."/>
            <person name="Hornburger P."/>
            <person name="Mueller R.-W."/>
            <person name="Bruemmer F."/>
            <person name="Labrenz M."/>
            <person name="Spormann A.M."/>
            <person name="Op Den Camp H."/>
            <person name="Overmann J."/>
            <person name="Amann R."/>
            <person name="Jetten M.S.M."/>
            <person name="Mascher T."/>
            <person name="Medema M.H."/>
            <person name="Devos D.P."/>
            <person name="Kaster A.-K."/>
            <person name="Ovreas L."/>
            <person name="Rohde M."/>
            <person name="Galperin M.Y."/>
            <person name="Jogler C."/>
        </authorList>
    </citation>
    <scope>NUCLEOTIDE SEQUENCE [LARGE SCALE GENOMIC DNA]</scope>
    <source>
        <strain evidence="3 4">CA13</strain>
    </source>
</reference>